<gene>
    <name evidence="2" type="ORF">NITLEN_40141</name>
</gene>
<dbReference type="PANTHER" id="PTHR21666">
    <property type="entry name" value="PEPTIDASE-RELATED"/>
    <property type="match status" value="1"/>
</dbReference>
<dbReference type="SUPFAM" id="SSF51261">
    <property type="entry name" value="Duplicated hybrid motif"/>
    <property type="match status" value="1"/>
</dbReference>
<name>A0A330LF79_9BACT</name>
<dbReference type="InterPro" id="IPR011055">
    <property type="entry name" value="Dup_hybrid_motif"/>
</dbReference>
<dbReference type="PANTHER" id="PTHR21666:SF285">
    <property type="entry name" value="M23 FAMILY METALLOPEPTIDASE"/>
    <property type="match status" value="1"/>
</dbReference>
<evidence type="ECO:0000313" key="2">
    <source>
        <dbReference type="EMBL" id="SPP65668.1"/>
    </source>
</evidence>
<reference evidence="3" key="1">
    <citation type="submission" date="2018-04" db="EMBL/GenBank/DDBJ databases">
        <authorList>
            <person name="Lucker S."/>
            <person name="Sakoula D."/>
        </authorList>
    </citation>
    <scope>NUCLEOTIDE SEQUENCE [LARGE SCALE GENOMIC DNA]</scope>
</reference>
<sequence>MKAMIQAVQQRASQFDRMILTAMVLIASIFPIELVPGSPPAPKGADGQYSGRQGQIVLVKVPGDDPQAEVRGTFMGRTLSLFLDPRSGEAPGYVGLLGLDMQDEPGTHELAVDIKTGDQTKHVSLNVLVVKEKFRVEHLKLPKEKVDLDEKALARWKAEQEQVKTALADDSRVKLWQGGFQEPVGGKRTGIFGSVRIMNGQARNPHNGEDIGAPMGTDVLATNDGVVRLTVDHIFSGKGVYVDHGLGFYSMYFHLSEVSVKEGDQVKAGQVVGKVGATGRATGPHLHWGVKLNGARVNPYALLDLPFKGAIQSAAPETVTKPTSGVGLSPP</sequence>
<dbReference type="Pfam" id="PF01551">
    <property type="entry name" value="Peptidase_M23"/>
    <property type="match status" value="1"/>
</dbReference>
<dbReference type="RefSeq" id="WP_245924453.1">
    <property type="nucleotide sequence ID" value="NZ_OUNR01000017.1"/>
</dbReference>
<evidence type="ECO:0000313" key="3">
    <source>
        <dbReference type="Proteomes" id="UP000248168"/>
    </source>
</evidence>
<dbReference type="FunCoup" id="A0A330LF79">
    <property type="interactions" value="116"/>
</dbReference>
<proteinExistence type="predicted"/>
<evidence type="ECO:0000259" key="1">
    <source>
        <dbReference type="Pfam" id="PF01551"/>
    </source>
</evidence>
<dbReference type="GO" id="GO:0004222">
    <property type="term" value="F:metalloendopeptidase activity"/>
    <property type="evidence" value="ECO:0007669"/>
    <property type="project" value="TreeGrafter"/>
</dbReference>
<dbReference type="CDD" id="cd12797">
    <property type="entry name" value="M23_peptidase"/>
    <property type="match status" value="1"/>
</dbReference>
<dbReference type="EMBL" id="OUNR01000017">
    <property type="protein sequence ID" value="SPP65668.1"/>
    <property type="molecule type" value="Genomic_DNA"/>
</dbReference>
<dbReference type="Gene3D" id="2.70.70.10">
    <property type="entry name" value="Glucose Permease (Domain IIA)"/>
    <property type="match status" value="1"/>
</dbReference>
<dbReference type="AlphaFoldDB" id="A0A330LF79"/>
<organism evidence="2 3">
    <name type="scientific">Nitrospira lenta</name>
    <dbReference type="NCBI Taxonomy" id="1436998"/>
    <lineage>
        <taxon>Bacteria</taxon>
        <taxon>Pseudomonadati</taxon>
        <taxon>Nitrospirota</taxon>
        <taxon>Nitrospiria</taxon>
        <taxon>Nitrospirales</taxon>
        <taxon>Nitrospiraceae</taxon>
        <taxon>Nitrospira</taxon>
    </lineage>
</organism>
<dbReference type="InterPro" id="IPR050570">
    <property type="entry name" value="Cell_wall_metabolism_enzyme"/>
</dbReference>
<feature type="domain" description="M23ase beta-sheet core" evidence="1">
    <location>
        <begin position="205"/>
        <end position="299"/>
    </location>
</feature>
<keyword evidence="3" id="KW-1185">Reference proteome</keyword>
<dbReference type="InterPro" id="IPR016047">
    <property type="entry name" value="M23ase_b-sheet_dom"/>
</dbReference>
<accession>A0A330LF79</accession>
<dbReference type="InParanoid" id="A0A330LF79"/>
<protein>
    <recommendedName>
        <fullName evidence="1">M23ase beta-sheet core domain-containing protein</fullName>
    </recommendedName>
</protein>
<dbReference type="Proteomes" id="UP000248168">
    <property type="component" value="Unassembled WGS sequence"/>
</dbReference>